<evidence type="ECO:0000313" key="3">
    <source>
        <dbReference type="Proteomes" id="UP000288805"/>
    </source>
</evidence>
<accession>A0A438J5W1</accession>
<dbReference type="EMBL" id="QGNW01000061">
    <property type="protein sequence ID" value="RVX04340.1"/>
    <property type="molecule type" value="Genomic_DNA"/>
</dbReference>
<dbReference type="Pfam" id="PF25349">
    <property type="entry name" value="PH_PHS1"/>
    <property type="match status" value="1"/>
</dbReference>
<evidence type="ECO:0000259" key="1">
    <source>
        <dbReference type="Pfam" id="PF25349"/>
    </source>
</evidence>
<organism evidence="2 3">
    <name type="scientific">Vitis vinifera</name>
    <name type="common">Grape</name>
    <dbReference type="NCBI Taxonomy" id="29760"/>
    <lineage>
        <taxon>Eukaryota</taxon>
        <taxon>Viridiplantae</taxon>
        <taxon>Streptophyta</taxon>
        <taxon>Embryophyta</taxon>
        <taxon>Tracheophyta</taxon>
        <taxon>Spermatophyta</taxon>
        <taxon>Magnoliopsida</taxon>
        <taxon>eudicotyledons</taxon>
        <taxon>Gunneridae</taxon>
        <taxon>Pentapetalae</taxon>
        <taxon>rosids</taxon>
        <taxon>Vitales</taxon>
        <taxon>Vitaceae</taxon>
        <taxon>Viteae</taxon>
        <taxon>Vitis</taxon>
    </lineage>
</organism>
<protein>
    <submittedName>
        <fullName evidence="2">Protein POOR-LIKEOUS synapsis 1</fullName>
    </submittedName>
</protein>
<evidence type="ECO:0000313" key="2">
    <source>
        <dbReference type="EMBL" id="RVX04340.1"/>
    </source>
</evidence>
<comment type="caution">
    <text evidence="2">The sequence shown here is derived from an EMBL/GenBank/DDBJ whole genome shotgun (WGS) entry which is preliminary data.</text>
</comment>
<reference evidence="2 3" key="1">
    <citation type="journal article" date="2018" name="PLoS Genet.">
        <title>Population sequencing reveals clonal diversity and ancestral inbreeding in the grapevine cultivar Chardonnay.</title>
        <authorList>
            <person name="Roach M.J."/>
            <person name="Johnson D.L."/>
            <person name="Bohlmann J."/>
            <person name="van Vuuren H.J."/>
            <person name="Jones S.J."/>
            <person name="Pretorius I.S."/>
            <person name="Schmidt S.A."/>
            <person name="Borneman A.R."/>
        </authorList>
    </citation>
    <scope>NUCLEOTIDE SEQUENCE [LARGE SCALE GENOMIC DNA]</scope>
    <source>
        <strain evidence="3">cv. Chardonnay</strain>
        <tissue evidence="2">Leaf</tissue>
    </source>
</reference>
<dbReference type="InterPro" id="IPR057619">
    <property type="entry name" value="PH_PHS1"/>
</dbReference>
<gene>
    <name evidence="2" type="primary">PHS1_4</name>
    <name evidence="2" type="ORF">CK203_018499</name>
</gene>
<proteinExistence type="predicted"/>
<name>A0A438J5W1_VITVI</name>
<dbReference type="Proteomes" id="UP000288805">
    <property type="component" value="Unassembled WGS sequence"/>
</dbReference>
<feature type="domain" description="Poor homologous synapsis 1 PH" evidence="1">
    <location>
        <begin position="22"/>
        <end position="164"/>
    </location>
</feature>
<dbReference type="AlphaFoldDB" id="A0A438J5W1"/>
<sequence length="326" mass="36471">MAGALVTMATEHSDKSMAAIRDEWEIQFSRFFNNPALSSTCSSSTIHPDLIRKTRSLRRGTWISSSSASLQLLTDHSTSQAILIVRSGGRIHEEHFISKLLFSWPQVSCVSGFPARGSRVVFVSYKDCVSQVQKFALRFSTIYETERFINALKDILKDVEDIELLSSGFVTEVSSQSEFVLLIYLPIDVVCRISEELSVPVHSHCSLLPPSSNHEVEQHSRSQETAVNHNCEGTFVDMPPSFTSLLTNCCFETQAAAQPTITEEMDLKSQIAVSSQTQGFIFTNMYCRSLEAVWCLMPVIKKDGLDTWKTLHSKVCYVPGAFNHLL</sequence>